<evidence type="ECO:0000313" key="2">
    <source>
        <dbReference type="Proteomes" id="UP001465976"/>
    </source>
</evidence>
<feature type="non-terminal residue" evidence="1">
    <location>
        <position position="1"/>
    </location>
</feature>
<dbReference type="PANTHER" id="PTHR10826">
    <property type="entry name" value="COMPLEMENT COMPONENT 1"/>
    <property type="match status" value="1"/>
</dbReference>
<comment type="caution">
    <text evidence="1">The sequence shown here is derived from an EMBL/GenBank/DDBJ whole genome shotgun (WGS) entry which is preliminary data.</text>
</comment>
<accession>A0ABR3FV85</accession>
<dbReference type="Proteomes" id="UP001465976">
    <property type="component" value="Unassembled WGS sequence"/>
</dbReference>
<evidence type="ECO:0000313" key="1">
    <source>
        <dbReference type="EMBL" id="KAL0579237.1"/>
    </source>
</evidence>
<organism evidence="1 2">
    <name type="scientific">Marasmius crinis-equi</name>
    <dbReference type="NCBI Taxonomy" id="585013"/>
    <lineage>
        <taxon>Eukaryota</taxon>
        <taxon>Fungi</taxon>
        <taxon>Dikarya</taxon>
        <taxon>Basidiomycota</taxon>
        <taxon>Agaricomycotina</taxon>
        <taxon>Agaricomycetes</taxon>
        <taxon>Agaricomycetidae</taxon>
        <taxon>Agaricales</taxon>
        <taxon>Marasmiineae</taxon>
        <taxon>Marasmiaceae</taxon>
        <taxon>Marasmius</taxon>
    </lineage>
</organism>
<reference evidence="1 2" key="1">
    <citation type="submission" date="2024-02" db="EMBL/GenBank/DDBJ databases">
        <title>A draft genome for the cacao thread blight pathogen Marasmius crinis-equi.</title>
        <authorList>
            <person name="Cohen S.P."/>
            <person name="Baruah I.K."/>
            <person name="Amoako-Attah I."/>
            <person name="Bukari Y."/>
            <person name="Meinhardt L.W."/>
            <person name="Bailey B.A."/>
        </authorList>
    </citation>
    <scope>NUCLEOTIDE SEQUENCE [LARGE SCALE GENOMIC DNA]</scope>
    <source>
        <strain evidence="1 2">GH-76</strain>
    </source>
</reference>
<gene>
    <name evidence="1" type="primary">MAM33</name>
    <name evidence="1" type="ORF">V5O48_002741</name>
</gene>
<proteinExistence type="predicted"/>
<keyword evidence="2" id="KW-1185">Reference proteome</keyword>
<dbReference type="InterPro" id="IPR036561">
    <property type="entry name" value="MAM33_sf"/>
</dbReference>
<dbReference type="InterPro" id="IPR003428">
    <property type="entry name" value="MAM33"/>
</dbReference>
<dbReference type="SUPFAM" id="SSF54529">
    <property type="entry name" value="Mitochondrial glycoprotein MAM33-like"/>
    <property type="match status" value="1"/>
</dbReference>
<dbReference type="Pfam" id="PF02330">
    <property type="entry name" value="MAM33"/>
    <property type="match status" value="1"/>
</dbReference>
<sequence>SESEAPEFLTAFKAQGVWEIEDTPYQDEVALTRKFGNETIRLMFSIADIRVEEDESFNEEAMERNEEGSEEHDEEILNSYPVRVSLTVSKTSAPGSLSIDMLAQDGSFVTENITFYRDSKLGTELSAEADWKRRGIYLGPQFETLDVGLQEEFEKWLQERGINESVALFIPEYAEFKEQTEYVKWLEGVKGFIEQ</sequence>
<name>A0ABR3FV85_9AGAR</name>
<dbReference type="PANTHER" id="PTHR10826:SF1">
    <property type="entry name" value="COMPLEMENT COMPONENT 1 Q SUBCOMPONENT-BINDING PROTEIN, MITOCHONDRIAL"/>
    <property type="match status" value="1"/>
</dbReference>
<dbReference type="Gene3D" id="3.10.280.10">
    <property type="entry name" value="Mitochondrial glycoprotein"/>
    <property type="match status" value="1"/>
</dbReference>
<protein>
    <submittedName>
        <fullName evidence="1">Mitochondrial acidic protein mam33</fullName>
    </submittedName>
</protein>
<dbReference type="EMBL" id="JBAHYK010000066">
    <property type="protein sequence ID" value="KAL0579237.1"/>
    <property type="molecule type" value="Genomic_DNA"/>
</dbReference>